<evidence type="ECO:0000313" key="8">
    <source>
        <dbReference type="Proteomes" id="UP000182427"/>
    </source>
</evidence>
<dbReference type="GO" id="GO:0005737">
    <property type="term" value="C:cytoplasm"/>
    <property type="evidence" value="ECO:0007669"/>
    <property type="project" value="UniProtKB-SubCell"/>
</dbReference>
<evidence type="ECO:0000256" key="5">
    <source>
        <dbReference type="HAMAP-Rule" id="MF_00845"/>
    </source>
</evidence>
<dbReference type="PANTHER" id="PTHR46972:SF1">
    <property type="entry name" value="FAD DEPENDENT OXIDOREDUCTASE DOMAIN-CONTAINING PROTEIN"/>
    <property type="match status" value="1"/>
</dbReference>
<keyword evidence="1 5" id="KW-0285">Flavoprotein</keyword>
<dbReference type="EC" id="1.14.13.-" evidence="5"/>
<dbReference type="AlphaFoldDB" id="A0A1G7PRF7"/>
<keyword evidence="5" id="KW-0963">Cytoplasm</keyword>
<feature type="binding site" evidence="5">
    <location>
        <position position="51"/>
    </location>
    <ligand>
        <name>FAD</name>
        <dbReference type="ChEBI" id="CHEBI:57692"/>
    </ligand>
</feature>
<dbReference type="GO" id="GO:0004497">
    <property type="term" value="F:monooxygenase activity"/>
    <property type="evidence" value="ECO:0007669"/>
    <property type="project" value="UniProtKB-UniRule"/>
</dbReference>
<evidence type="ECO:0000256" key="4">
    <source>
        <dbReference type="ARBA" id="ARBA00023033"/>
    </source>
</evidence>
<dbReference type="HAMAP" id="MF_00845">
    <property type="entry name" value="TetX_monooxygenase"/>
    <property type="match status" value="1"/>
</dbReference>
<dbReference type="InterPro" id="IPR002938">
    <property type="entry name" value="FAD-bd"/>
</dbReference>
<dbReference type="GO" id="GO:0046677">
    <property type="term" value="P:response to antibiotic"/>
    <property type="evidence" value="ECO:0007669"/>
    <property type="project" value="InterPro"/>
</dbReference>
<evidence type="ECO:0000256" key="2">
    <source>
        <dbReference type="ARBA" id="ARBA00022827"/>
    </source>
</evidence>
<feature type="binding site" evidence="5">
    <location>
        <position position="44"/>
    </location>
    <ligand>
        <name>NADPH</name>
        <dbReference type="ChEBI" id="CHEBI:57783"/>
    </ligand>
</feature>
<evidence type="ECO:0000256" key="3">
    <source>
        <dbReference type="ARBA" id="ARBA00023002"/>
    </source>
</evidence>
<protein>
    <recommendedName>
        <fullName evidence="5">Flavin-dependent monooxygenase</fullName>
    </recommendedName>
    <alternativeName>
        <fullName evidence="5">TetX monooxygenase</fullName>
        <shortName evidence="5">TetX</shortName>
        <ecNumber evidence="5">1.14.13.-</ecNumber>
    </alternativeName>
</protein>
<dbReference type="Pfam" id="PF01494">
    <property type="entry name" value="FAD_binding_3"/>
    <property type="match status" value="2"/>
</dbReference>
<name>A0A1G7PRF7_9BACT</name>
<dbReference type="EMBL" id="LT629690">
    <property type="protein sequence ID" value="SDF88815.1"/>
    <property type="molecule type" value="Genomic_DNA"/>
</dbReference>
<comment type="cofactor">
    <cofactor evidence="5">
        <name>FAD</name>
        <dbReference type="ChEBI" id="CHEBI:57692"/>
    </cofactor>
</comment>
<organism evidence="7 8">
    <name type="scientific">Terriglobus roseus</name>
    <dbReference type="NCBI Taxonomy" id="392734"/>
    <lineage>
        <taxon>Bacteria</taxon>
        <taxon>Pseudomonadati</taxon>
        <taxon>Acidobacteriota</taxon>
        <taxon>Terriglobia</taxon>
        <taxon>Terriglobales</taxon>
        <taxon>Acidobacteriaceae</taxon>
        <taxon>Terriglobus</taxon>
    </lineage>
</organism>
<dbReference type="Proteomes" id="UP000182427">
    <property type="component" value="Chromosome I"/>
</dbReference>
<keyword evidence="4 5" id="KW-0503">Monooxygenase</keyword>
<dbReference type="PANTHER" id="PTHR46972">
    <property type="entry name" value="MONOOXYGENASE ASQM-RELATED"/>
    <property type="match status" value="1"/>
</dbReference>
<feature type="binding site" evidence="5">
    <location>
        <position position="301"/>
    </location>
    <ligand>
        <name>FAD</name>
        <dbReference type="ChEBI" id="CHEBI:57692"/>
    </ligand>
</feature>
<comment type="domain">
    <text evidence="5">Consists of an N-terminal FAD-binding domain with a Rossman fold and a C-terminal substrate-binding domain.</text>
</comment>
<evidence type="ECO:0000259" key="6">
    <source>
        <dbReference type="Pfam" id="PF01494"/>
    </source>
</evidence>
<keyword evidence="8" id="KW-1185">Reference proteome</keyword>
<dbReference type="RefSeq" id="WP_083346365.1">
    <property type="nucleotide sequence ID" value="NZ_LT629690.1"/>
</dbReference>
<comment type="subcellular location">
    <subcellularLocation>
        <location evidence="5">Cytoplasm</location>
    </subcellularLocation>
</comment>
<feature type="binding site" evidence="5">
    <location>
        <position position="109"/>
    </location>
    <ligand>
        <name>FAD</name>
        <dbReference type="ChEBI" id="CHEBI:57692"/>
    </ligand>
</feature>
<comment type="catalytic activity">
    <reaction evidence="5">
        <text>a tetracycline + NADPH + O2 + H(+) = an 11a-hydroxytetracycline + NADP(+) + H2O</text>
        <dbReference type="Rhea" id="RHEA:61444"/>
        <dbReference type="ChEBI" id="CHEBI:15377"/>
        <dbReference type="ChEBI" id="CHEBI:15378"/>
        <dbReference type="ChEBI" id="CHEBI:15379"/>
        <dbReference type="ChEBI" id="CHEBI:57783"/>
        <dbReference type="ChEBI" id="CHEBI:58349"/>
        <dbReference type="ChEBI" id="CHEBI:144644"/>
        <dbReference type="ChEBI" id="CHEBI:144645"/>
    </reaction>
</comment>
<comment type="subunit">
    <text evidence="5">Monomer.</text>
</comment>
<accession>A0A1G7PRF7</accession>
<dbReference type="OrthoDB" id="9806565at2"/>
<proteinExistence type="inferred from homology"/>
<sequence>MSGLDGKKIAIVGGGPGGLTLARLLQQGGAQVLVYERDQSRSARVQGSALDLHENSGLAALEAAGLMDAFWANHRPDLDRLRLTDAAGTVLHDHPRQMSGAGKRPEIERGPLRDLLLDSLQPGTVQWDCKLEAAEMQGEQVLLRFAGGRTAVADIAIGCDGANSRLRELVTPIRPEYVGVSLVECLVRAGAQTIPELWELLGGSALIALGGERTIGMGTKPDGSVLVYVGLKTQDTAARESLEEASTPAQRVAWFHANFEGWSTLWEPLFREAVSMVWRPLLVCPADQHWDAKPNVTLIGDAAHVMPPYAGEGVNMAMLDALVLSRLLLHEASSAEAIAKYEAEMFARMQHMTADTMTNTEMFYAPDAADRVVALFRRFGDAEMTRFKQTTKNC</sequence>
<reference evidence="7 8" key="1">
    <citation type="submission" date="2016-10" db="EMBL/GenBank/DDBJ databases">
        <authorList>
            <person name="de Groot N.N."/>
        </authorList>
    </citation>
    <scope>NUCLEOTIDE SEQUENCE [LARGE SCALE GENOMIC DNA]</scope>
    <source>
        <strain evidence="7 8">GAS232</strain>
    </source>
</reference>
<dbReference type="Gene3D" id="3.50.50.60">
    <property type="entry name" value="FAD/NAD(P)-binding domain"/>
    <property type="match status" value="1"/>
</dbReference>
<dbReference type="InterPro" id="IPR036188">
    <property type="entry name" value="FAD/NAD-bd_sf"/>
</dbReference>
<keyword evidence="5" id="KW-0521">NADP</keyword>
<keyword evidence="3 5" id="KW-0560">Oxidoreductase</keyword>
<evidence type="ECO:0000256" key="1">
    <source>
        <dbReference type="ARBA" id="ARBA00022630"/>
    </source>
</evidence>
<gene>
    <name evidence="7" type="ORF">SAMN05444167_3597</name>
</gene>
<comment type="function">
    <text evidence="5">An FAD-requiring monooxygenase active on some tetracycline antibiotic derivatives, which leads to their inactivation. Hydroxylates carbon 11a of tetracycline and some analogs.</text>
</comment>
<dbReference type="InterPro" id="IPR043683">
    <property type="entry name" value="TetX_monooxygenase"/>
</dbReference>
<feature type="domain" description="FAD-binding" evidence="6">
    <location>
        <begin position="9"/>
        <end position="170"/>
    </location>
</feature>
<keyword evidence="2 5" id="KW-0274">FAD</keyword>
<dbReference type="GO" id="GO:0071949">
    <property type="term" value="F:FAD binding"/>
    <property type="evidence" value="ECO:0007669"/>
    <property type="project" value="InterPro"/>
</dbReference>
<keyword evidence="5" id="KW-0547">Nucleotide-binding</keyword>
<evidence type="ECO:0000313" key="7">
    <source>
        <dbReference type="EMBL" id="SDF88815.1"/>
    </source>
</evidence>
<dbReference type="SUPFAM" id="SSF51905">
    <property type="entry name" value="FAD/NAD(P)-binding domain"/>
    <property type="match status" value="1"/>
</dbReference>
<dbReference type="PRINTS" id="PR00420">
    <property type="entry name" value="RNGMNOXGNASE"/>
</dbReference>
<comment type="similarity">
    <text evidence="5">Belongs to the aromatic-ring hydroxylase family. TetX subfamily.</text>
</comment>
<feature type="domain" description="FAD-binding" evidence="6">
    <location>
        <begin position="295"/>
        <end position="353"/>
    </location>
</feature>